<sequence>MKKYLLLIAAMLALGCSSKKPNGQTAFKAFAPDGIPFVVADSAFMPDSKGNHRAVVKISKSDLDAVVASIPWRRPDLRPETKKVVVYGVQTGKEVLNVKVLEFSSENGKIAFQPQAGETDYYVYYLPYKFRKGWDDARYGQPWNDYLAPIYNADPSWLASVEKNKTTLPEAKVERIESRSDFDAFSSMGLIATAKEKASILEKHKDNYLVYTEDRAFPIRLPYTIPASWAKKTPALSFEGQAAKNEYYTWQIGLWAVKTDLKNVKLTFSDFTSGKSRISKDSITCFNQGGTNWDGKPISFEVNVPKGNVQALWCGIQIPQNAKKGEYTGTATLTAEGEKPKEIKITIHVDDTILADKGDSETWRHSRLRWLNSTIGLNDKPVTPYSDMKMAGNSILASGKTLVLSKNGLPELIKINDRQVLAKPISFEVLTATETIVFTADNLKILQESSGKITWTASSVQSGLKFSCDAAMEYDGNITYNIQLAATDKDVAVLDVRLNTVYAAESSDYFMGAGFGGGQRPENHSWDWKGPYDSYWIGSDKSGLHVEFTGDVYHGPLIADYKPGPPKNWSNEGKGRITETGSLGQQATLIAATAAITITKEPIQYGLQLLITPVRPINTAKHFSERYYHSDPKDFTKAAEEGGANIENIHHARELNPYINYPFIVQDSLIKHIEDQHKANRKVKLYYTVRELTTHCTEIYALMSLKNQIFTNGVGYGLPWETEHLIDGYQPAWYTELPNQNSDAALVLVGASRWVNYYLEGLRWMLENYKIDGIYMDDVSFDRPVMKRMRNIMEQYRPGALIDLHSNTDYSKGPANQYAGFFPYIDRLWLGEHFWYNKMTPEEWFVTASGIPFGQMAEMLQDGGNRYLGMLYGETARDAYGEFSPRPVWNLWKNFGITDAKMIGYWDKECPVQTNHKNVKATTYVKAKQTLVSIGNFGDQDQQIKLSFDWKALALDPTKVTIEAPEIKDFQEGKTFKLNDVISVKSKQGWLLILKEKPALH</sequence>
<dbReference type="OrthoDB" id="601823at2"/>
<proteinExistence type="predicted"/>
<evidence type="ECO:0000313" key="6">
    <source>
        <dbReference type="Proteomes" id="UP000237771"/>
    </source>
</evidence>
<feature type="domain" description="Glycoside hydrolase 123-like N-terminal" evidence="2">
    <location>
        <begin position="43"/>
        <end position="995"/>
    </location>
</feature>
<evidence type="ECO:0000313" key="5">
    <source>
        <dbReference type="Proteomes" id="UP000184384"/>
    </source>
</evidence>
<reference evidence="4" key="1">
    <citation type="submission" date="2016-11" db="EMBL/GenBank/DDBJ databases">
        <authorList>
            <person name="Jaros S."/>
            <person name="Januszkiewicz K."/>
            <person name="Wedrychowicz H."/>
        </authorList>
    </citation>
    <scope>NUCLEOTIDE SEQUENCE [LARGE SCALE GENOMIC DNA]</scope>
    <source>
        <strain evidence="4">DSM 19729</strain>
    </source>
</reference>
<reference evidence="3 6" key="3">
    <citation type="submission" date="2018-03" db="EMBL/GenBank/DDBJ databases">
        <title>Genomic Encyclopedia of Archaeal and Bacterial Type Strains, Phase II (KMG-II): from individual species to whole genera.</title>
        <authorList>
            <person name="Goeker M."/>
        </authorList>
    </citation>
    <scope>NUCLEOTIDE SEQUENCE [LARGE SCALE GENOMIC DNA]</scope>
    <source>
        <strain evidence="3 6">DSM 17797</strain>
    </source>
</reference>
<dbReference type="Pfam" id="PF19543">
    <property type="entry name" value="GH123_N"/>
    <property type="match status" value="1"/>
</dbReference>
<dbReference type="PROSITE" id="PS51257">
    <property type="entry name" value="PROKAR_LIPOPROTEIN"/>
    <property type="match status" value="1"/>
</dbReference>
<dbReference type="InterPro" id="IPR045711">
    <property type="entry name" value="GH123-like_N"/>
</dbReference>
<gene>
    <name evidence="3" type="ORF">BC624_10526</name>
    <name evidence="4" type="ORF">SAMN05443373_10526</name>
</gene>
<protein>
    <recommendedName>
        <fullName evidence="2">Glycoside hydrolase 123-like N-terminal domain-containing protein</fullName>
    </recommendedName>
</protein>
<evidence type="ECO:0000259" key="2">
    <source>
        <dbReference type="Pfam" id="PF19543"/>
    </source>
</evidence>
<dbReference type="STRING" id="280093.SAMN05443373_10526"/>
<feature type="chain" id="PRO_5013087380" description="Glycoside hydrolase 123-like N-terminal domain-containing protein" evidence="1">
    <location>
        <begin position="20"/>
        <end position="1001"/>
    </location>
</feature>
<dbReference type="EMBL" id="FQWO01000005">
    <property type="protein sequence ID" value="SHG89655.1"/>
    <property type="molecule type" value="Genomic_DNA"/>
</dbReference>
<dbReference type="AlphaFoldDB" id="A0A1M5NJP0"/>
<dbReference type="Proteomes" id="UP000184384">
    <property type="component" value="Unassembled WGS sequence"/>
</dbReference>
<dbReference type="Proteomes" id="UP000237771">
    <property type="component" value="Unassembled WGS sequence"/>
</dbReference>
<name>A0A1M5NJP0_9FLAO</name>
<dbReference type="RefSeq" id="WP_072942898.1">
    <property type="nucleotide sequence ID" value="NZ_FQWO01000005.1"/>
</dbReference>
<accession>A0A1M5NJP0</accession>
<evidence type="ECO:0000313" key="3">
    <source>
        <dbReference type="EMBL" id="PRZ23304.1"/>
    </source>
</evidence>
<evidence type="ECO:0000313" key="4">
    <source>
        <dbReference type="EMBL" id="SHG89655.1"/>
    </source>
</evidence>
<reference evidence="5" key="2">
    <citation type="submission" date="2016-11" db="EMBL/GenBank/DDBJ databases">
        <authorList>
            <person name="Varghese N."/>
            <person name="Submissions S."/>
        </authorList>
    </citation>
    <scope>NUCLEOTIDE SEQUENCE [LARGE SCALE GENOMIC DNA]</scope>
    <source>
        <strain evidence="5">DSM 19729</strain>
    </source>
</reference>
<keyword evidence="6" id="KW-1185">Reference proteome</keyword>
<feature type="signal peptide" evidence="1">
    <location>
        <begin position="1"/>
        <end position="19"/>
    </location>
</feature>
<evidence type="ECO:0000256" key="1">
    <source>
        <dbReference type="SAM" id="SignalP"/>
    </source>
</evidence>
<organism evidence="4 5">
    <name type="scientific">Flavobacterium granuli</name>
    <dbReference type="NCBI Taxonomy" id="280093"/>
    <lineage>
        <taxon>Bacteria</taxon>
        <taxon>Pseudomonadati</taxon>
        <taxon>Bacteroidota</taxon>
        <taxon>Flavobacteriia</taxon>
        <taxon>Flavobacteriales</taxon>
        <taxon>Flavobacteriaceae</taxon>
        <taxon>Flavobacterium</taxon>
    </lineage>
</organism>
<keyword evidence="1" id="KW-0732">Signal</keyword>
<dbReference type="EMBL" id="PVUB01000005">
    <property type="protein sequence ID" value="PRZ23304.1"/>
    <property type="molecule type" value="Genomic_DNA"/>
</dbReference>